<reference evidence="1 2" key="1">
    <citation type="submission" date="2018-06" db="EMBL/GenBank/DDBJ databases">
        <title>Paenibacillus imtechensis sp. nov.</title>
        <authorList>
            <person name="Pinnaka A.K."/>
            <person name="Singh H."/>
            <person name="Kaur M."/>
        </authorList>
    </citation>
    <scope>NUCLEOTIDE SEQUENCE [LARGE SCALE GENOMIC DNA]</scope>
    <source>
        <strain evidence="1 2">SMB1</strain>
    </source>
</reference>
<keyword evidence="2" id="KW-1185">Reference proteome</keyword>
<accession>A0A2W1LM82</accession>
<dbReference type="AlphaFoldDB" id="A0A2W1LM82"/>
<organism evidence="1 2">
    <name type="scientific">Paenibacillus sambharensis</name>
    <dbReference type="NCBI Taxonomy" id="1803190"/>
    <lineage>
        <taxon>Bacteria</taxon>
        <taxon>Bacillati</taxon>
        <taxon>Bacillota</taxon>
        <taxon>Bacilli</taxon>
        <taxon>Bacillales</taxon>
        <taxon>Paenibacillaceae</taxon>
        <taxon>Paenibacillus</taxon>
    </lineage>
</organism>
<sequence length="61" mass="7372">MMNRDTKYRKRAMRLWEEERAQTAEELQANWAAWSSRLHKAVSQIGGWLTELQTRVRRRPS</sequence>
<dbReference type="RefSeq" id="WP_111146370.1">
    <property type="nucleotide sequence ID" value="NZ_QKRB01000042.1"/>
</dbReference>
<gene>
    <name evidence="1" type="ORF">DNH61_09195</name>
</gene>
<comment type="caution">
    <text evidence="1">The sequence shown here is derived from an EMBL/GenBank/DDBJ whole genome shotgun (WGS) entry which is preliminary data.</text>
</comment>
<proteinExistence type="predicted"/>
<evidence type="ECO:0000313" key="2">
    <source>
        <dbReference type="Proteomes" id="UP000249522"/>
    </source>
</evidence>
<protein>
    <submittedName>
        <fullName evidence="1">Uncharacterized protein</fullName>
    </submittedName>
</protein>
<name>A0A2W1LM82_9BACL</name>
<evidence type="ECO:0000313" key="1">
    <source>
        <dbReference type="EMBL" id="PZD96082.1"/>
    </source>
</evidence>
<dbReference type="Proteomes" id="UP000249522">
    <property type="component" value="Unassembled WGS sequence"/>
</dbReference>
<dbReference type="EMBL" id="QKRB01000042">
    <property type="protein sequence ID" value="PZD96082.1"/>
    <property type="molecule type" value="Genomic_DNA"/>
</dbReference>